<evidence type="ECO:0000313" key="2">
    <source>
        <dbReference type="Proteomes" id="UP000501452"/>
    </source>
</evidence>
<sequence length="64" mass="6727">MTHDPEICAVCCANDTCADCFGTGHEPDRLDETCMSCGGSAKEPPMLPSCSEERCGVPLPGPRP</sequence>
<gene>
    <name evidence="1" type="ORF">GBA63_22450</name>
</gene>
<name>A0A6G8QG39_9ACTN</name>
<dbReference type="EMBL" id="CP045120">
    <property type="protein sequence ID" value="QIN85465.1"/>
    <property type="molecule type" value="Genomic_DNA"/>
</dbReference>
<dbReference type="KEGG" id="rub:GBA63_22450"/>
<dbReference type="AlphaFoldDB" id="A0A6G8QG39"/>
<evidence type="ECO:0000313" key="1">
    <source>
        <dbReference type="EMBL" id="QIN85465.1"/>
    </source>
</evidence>
<dbReference type="Proteomes" id="UP000501452">
    <property type="component" value="Plasmid unnamed1"/>
</dbReference>
<organism evidence="1 2">
    <name type="scientific">Rubrobacter tropicus</name>
    <dbReference type="NCBI Taxonomy" id="2653851"/>
    <lineage>
        <taxon>Bacteria</taxon>
        <taxon>Bacillati</taxon>
        <taxon>Actinomycetota</taxon>
        <taxon>Rubrobacteria</taxon>
        <taxon>Rubrobacterales</taxon>
        <taxon>Rubrobacteraceae</taxon>
        <taxon>Rubrobacter</taxon>
    </lineage>
</organism>
<geneLocation type="plasmid" evidence="1 2">
    <name>unnamed1</name>
</geneLocation>
<accession>A0A6G8QG39</accession>
<keyword evidence="1" id="KW-0614">Plasmid</keyword>
<proteinExistence type="predicted"/>
<protein>
    <submittedName>
        <fullName evidence="1">Uncharacterized protein</fullName>
    </submittedName>
</protein>
<keyword evidence="2" id="KW-1185">Reference proteome</keyword>
<reference evidence="1 2" key="1">
    <citation type="submission" date="2019-10" db="EMBL/GenBank/DDBJ databases">
        <title>Rubrobacter sp nov SCSIO 52090 isolated from a deep-sea sediment in the South China Sea.</title>
        <authorList>
            <person name="Chen R.W."/>
        </authorList>
    </citation>
    <scope>NUCLEOTIDE SEQUENCE [LARGE SCALE GENOMIC DNA]</scope>
    <source>
        <strain evidence="1 2">SCSIO 52909</strain>
        <plasmid evidence="1 2">unnamed1</plasmid>
    </source>
</reference>
<dbReference type="RefSeq" id="WP_166180793.1">
    <property type="nucleotide sequence ID" value="NZ_CP045120.1"/>
</dbReference>